<gene>
    <name evidence="3" type="ORF">GCM10010968_22950</name>
</gene>
<evidence type="ECO:0000313" key="3">
    <source>
        <dbReference type="EMBL" id="GGN87920.1"/>
    </source>
</evidence>
<comment type="caution">
    <text evidence="3">The sequence shown here is derived from an EMBL/GenBank/DDBJ whole genome shotgun (WGS) entry which is preliminary data.</text>
</comment>
<accession>A0ABQ2KMM8</accession>
<organism evidence="3 4">
    <name type="scientific">Agrococcus terreus</name>
    <dbReference type="NCBI Taxonomy" id="574649"/>
    <lineage>
        <taxon>Bacteria</taxon>
        <taxon>Bacillati</taxon>
        <taxon>Actinomycetota</taxon>
        <taxon>Actinomycetes</taxon>
        <taxon>Micrococcales</taxon>
        <taxon>Microbacteriaceae</taxon>
        <taxon>Agrococcus</taxon>
    </lineage>
</organism>
<feature type="domain" description="Activator of Hsp90 ATPase homologue 1/2-like C-terminal" evidence="2">
    <location>
        <begin position="20"/>
        <end position="143"/>
    </location>
</feature>
<comment type="similarity">
    <text evidence="1">Belongs to the AHA1 family.</text>
</comment>
<dbReference type="Pfam" id="PF08327">
    <property type="entry name" value="AHSA1"/>
    <property type="match status" value="1"/>
</dbReference>
<keyword evidence="4" id="KW-1185">Reference proteome</keyword>
<proteinExistence type="inferred from homology"/>
<evidence type="ECO:0000256" key="1">
    <source>
        <dbReference type="ARBA" id="ARBA00006817"/>
    </source>
</evidence>
<dbReference type="InterPro" id="IPR013538">
    <property type="entry name" value="ASHA1/2-like_C"/>
</dbReference>
<dbReference type="Proteomes" id="UP000626982">
    <property type="component" value="Unassembled WGS sequence"/>
</dbReference>
<protein>
    <recommendedName>
        <fullName evidence="2">Activator of Hsp90 ATPase homologue 1/2-like C-terminal domain-containing protein</fullName>
    </recommendedName>
</protein>
<name>A0ABQ2KMM8_9MICO</name>
<dbReference type="Gene3D" id="3.30.530.20">
    <property type="match status" value="1"/>
</dbReference>
<dbReference type="SUPFAM" id="SSF55961">
    <property type="entry name" value="Bet v1-like"/>
    <property type="match status" value="1"/>
</dbReference>
<dbReference type="EMBL" id="BMLM01000002">
    <property type="protein sequence ID" value="GGN87920.1"/>
    <property type="molecule type" value="Genomic_DNA"/>
</dbReference>
<reference evidence="4" key="1">
    <citation type="journal article" date="2019" name="Int. J. Syst. Evol. Microbiol.">
        <title>The Global Catalogue of Microorganisms (GCM) 10K type strain sequencing project: providing services to taxonomists for standard genome sequencing and annotation.</title>
        <authorList>
            <consortium name="The Broad Institute Genomics Platform"/>
            <consortium name="The Broad Institute Genome Sequencing Center for Infectious Disease"/>
            <person name="Wu L."/>
            <person name="Ma J."/>
        </authorList>
    </citation>
    <scope>NUCLEOTIDE SEQUENCE [LARGE SCALE GENOMIC DNA]</scope>
    <source>
        <strain evidence="4">CGMCC 1.6960</strain>
    </source>
</reference>
<evidence type="ECO:0000259" key="2">
    <source>
        <dbReference type="Pfam" id="PF08327"/>
    </source>
</evidence>
<dbReference type="InterPro" id="IPR023393">
    <property type="entry name" value="START-like_dom_sf"/>
</dbReference>
<sequence length="146" mass="16667">MSDWSGADGEERAVVDAWVDAPVDEVWELWTTPAGLERWWWPMFDDARYEADARVGGWYRFRTASGGVGVQGRYVAVEEGRRLVFSWDWMAAEGARAEQLVEVRLSERDGGTLVRVEQSAPLDEVDDIRDGWQDSLTRLEELADGW</sequence>
<dbReference type="RefSeq" id="WP_188718444.1">
    <property type="nucleotide sequence ID" value="NZ_BAABBD010000003.1"/>
</dbReference>
<evidence type="ECO:0000313" key="4">
    <source>
        <dbReference type="Proteomes" id="UP000626982"/>
    </source>
</evidence>
<dbReference type="CDD" id="cd07814">
    <property type="entry name" value="SRPBCC_CalC_Aha1-like"/>
    <property type="match status" value="1"/>
</dbReference>